<evidence type="ECO:0000313" key="3">
    <source>
        <dbReference type="Proteomes" id="UP000289738"/>
    </source>
</evidence>
<keyword evidence="3" id="KW-1185">Reference proteome</keyword>
<dbReference type="PANTHER" id="PTHR33144">
    <property type="entry name" value="OS10G0409366 PROTEIN-RELATED"/>
    <property type="match status" value="1"/>
</dbReference>
<name>A0A445C960_ARAHY</name>
<evidence type="ECO:0008006" key="4">
    <source>
        <dbReference type="Google" id="ProtNLM"/>
    </source>
</evidence>
<dbReference type="Pfam" id="PF03004">
    <property type="entry name" value="Transposase_24"/>
    <property type="match status" value="1"/>
</dbReference>
<feature type="compositionally biased region" description="Low complexity" evidence="1">
    <location>
        <begin position="326"/>
        <end position="341"/>
    </location>
</feature>
<reference evidence="2 3" key="1">
    <citation type="submission" date="2019-01" db="EMBL/GenBank/DDBJ databases">
        <title>Sequencing of cultivated peanut Arachis hypogaea provides insights into genome evolution and oil improvement.</title>
        <authorList>
            <person name="Chen X."/>
        </authorList>
    </citation>
    <scope>NUCLEOTIDE SEQUENCE [LARGE SCALE GENOMIC DNA]</scope>
    <source>
        <strain evidence="3">cv. Fuhuasheng</strain>
        <tissue evidence="2">Leaves</tissue>
    </source>
</reference>
<protein>
    <recommendedName>
        <fullName evidence="4">Transposase, Ptta/En/Spm, plant</fullName>
    </recommendedName>
</protein>
<dbReference type="Proteomes" id="UP000289738">
    <property type="component" value="Chromosome A07"/>
</dbReference>
<proteinExistence type="predicted"/>
<evidence type="ECO:0000256" key="1">
    <source>
        <dbReference type="SAM" id="MobiDB-lite"/>
    </source>
</evidence>
<evidence type="ECO:0000313" key="2">
    <source>
        <dbReference type="EMBL" id="RYR47439.1"/>
    </source>
</evidence>
<dbReference type="EMBL" id="SDMP01000007">
    <property type="protein sequence ID" value="RYR47439.1"/>
    <property type="molecule type" value="Genomic_DNA"/>
</dbReference>
<dbReference type="InterPro" id="IPR004252">
    <property type="entry name" value="Probable_transposase_24"/>
</dbReference>
<organism evidence="2 3">
    <name type="scientific">Arachis hypogaea</name>
    <name type="common">Peanut</name>
    <dbReference type="NCBI Taxonomy" id="3818"/>
    <lineage>
        <taxon>Eukaryota</taxon>
        <taxon>Viridiplantae</taxon>
        <taxon>Streptophyta</taxon>
        <taxon>Embryophyta</taxon>
        <taxon>Tracheophyta</taxon>
        <taxon>Spermatophyta</taxon>
        <taxon>Magnoliopsida</taxon>
        <taxon>eudicotyledons</taxon>
        <taxon>Gunneridae</taxon>
        <taxon>Pentapetalae</taxon>
        <taxon>rosids</taxon>
        <taxon>fabids</taxon>
        <taxon>Fabales</taxon>
        <taxon>Fabaceae</taxon>
        <taxon>Papilionoideae</taxon>
        <taxon>50 kb inversion clade</taxon>
        <taxon>dalbergioids sensu lato</taxon>
        <taxon>Dalbergieae</taxon>
        <taxon>Pterocarpus clade</taxon>
        <taxon>Arachis</taxon>
    </lineage>
</organism>
<comment type="caution">
    <text evidence="2">The sequence shown here is derived from an EMBL/GenBank/DDBJ whole genome shotgun (WGS) entry which is preliminary data.</text>
</comment>
<feature type="region of interest" description="Disordered" evidence="1">
    <location>
        <begin position="326"/>
        <end position="349"/>
    </location>
</feature>
<dbReference type="AlphaFoldDB" id="A0A445C960"/>
<dbReference type="PANTHER" id="PTHR33144:SF45">
    <property type="entry name" value="TRANSPOSASE TNP1_EN_SPM-LIKE DOMAIN-CONTAINING PROTEIN"/>
    <property type="match status" value="1"/>
</dbReference>
<gene>
    <name evidence="2" type="ORF">Ahy_A07g033367</name>
</gene>
<sequence>MVILFPIHFLEDGVRKVSKLFVKEAIALSSNTKIVLPFNKELQPIGQAAGLLSGFIGSLGADYSQFPIHLDSWKQVSKAKKEHAYDMLKRVFYYEDDARGKIKHDILKRIGKNWKDHRCYKETRTYEENLRHHPKGIDKNEWKKFVDYRQREDTKNVVNRSKQLYTHTRGSKTLARKKDEVEREQGRPVGRGELFIMTHKKKDGSYIHPEARVVSEAIANVERQDGSSKHLSQNDSLAQVLGKEHPGRVRVLGAGPCPTQVFGNAAGQPSGSAESNAEDKRMITELTAKLEEERAKRQSIHKVLGYVVQQLGGNLPVEIAAELAFSGSTPDSSCGGPSSSGNHDPQQKF</sequence>
<dbReference type="STRING" id="3818.A0A445C960"/>
<accession>A0A445C960</accession>